<dbReference type="InterPro" id="IPR003855">
    <property type="entry name" value="K+_transporter"/>
</dbReference>
<gene>
    <name evidence="12" type="primary">kup</name>
    <name evidence="15" type="ORF">IM725_00480</name>
</gene>
<evidence type="ECO:0000256" key="5">
    <source>
        <dbReference type="ARBA" id="ARBA00022538"/>
    </source>
</evidence>
<proteinExistence type="inferred from homology"/>
<evidence type="ECO:0000313" key="16">
    <source>
        <dbReference type="Proteomes" id="UP000715965"/>
    </source>
</evidence>
<dbReference type="PANTHER" id="PTHR30540">
    <property type="entry name" value="OSMOTIC STRESS POTASSIUM TRANSPORTER"/>
    <property type="match status" value="1"/>
</dbReference>
<keyword evidence="16" id="KW-1185">Reference proteome</keyword>
<comment type="caution">
    <text evidence="15">The sequence shown here is derived from an EMBL/GenBank/DDBJ whole genome shotgun (WGS) entry which is preliminary data.</text>
</comment>
<feature type="transmembrane region" description="Helical" evidence="12">
    <location>
        <begin position="349"/>
        <end position="369"/>
    </location>
</feature>
<evidence type="ECO:0000256" key="2">
    <source>
        <dbReference type="ARBA" id="ARBA00007019"/>
    </source>
</evidence>
<feature type="transmembrane region" description="Helical" evidence="12">
    <location>
        <begin position="151"/>
        <end position="169"/>
    </location>
</feature>
<evidence type="ECO:0000256" key="1">
    <source>
        <dbReference type="ARBA" id="ARBA00004141"/>
    </source>
</evidence>
<dbReference type="PANTHER" id="PTHR30540:SF79">
    <property type="entry name" value="LOW AFFINITY POTASSIUM TRANSPORT SYSTEM PROTEIN KUP"/>
    <property type="match status" value="1"/>
</dbReference>
<evidence type="ECO:0000256" key="10">
    <source>
        <dbReference type="ARBA" id="ARBA00023065"/>
    </source>
</evidence>
<feature type="transmembrane region" description="Helical" evidence="12">
    <location>
        <begin position="110"/>
        <end position="131"/>
    </location>
</feature>
<dbReference type="InterPro" id="IPR023051">
    <property type="entry name" value="Kup"/>
</dbReference>
<feature type="transmembrane region" description="Helical" evidence="12">
    <location>
        <begin position="181"/>
        <end position="201"/>
    </location>
</feature>
<feature type="transmembrane region" description="Helical" evidence="12">
    <location>
        <begin position="213"/>
        <end position="237"/>
    </location>
</feature>
<dbReference type="RefSeq" id="WP_193778591.1">
    <property type="nucleotide sequence ID" value="NZ_JADDOJ010000001.1"/>
</dbReference>
<evidence type="ECO:0000256" key="3">
    <source>
        <dbReference type="ARBA" id="ARBA00022448"/>
    </source>
</evidence>
<sequence length="633" mass="67418">MNTATHDLVAPPARGARAALALAALGVVYGDIGTSPLYALRECLSPAHGVTLTPAAVLGILSLIFWALTLVVTVKYVVFVLRADHDGEGGIMALQALARHAVDAPGWRRLLPLVAAMGLTGSAMFYGDSLITPAISVMSAVEGLNVVTPVFEPYVVPLTLVILAGLFAVQKLGTGAVGKVFGPVMLLWFAVLALLGLWHIADAPQVLQALSPAWAGAFLADHPAQSLAVLGSVFLAVTGGEALYADMGHFGARAIRQAWFFVALPALVLNYFGQGALVLKDPSAIDNPFYRLLPSWGVLPMVVLAAAATVIASQAVISGAFSLTAQAIRMGYLPRLRIVQTSGQAMGQIYLPAVNGLLVLGVLALVLGFRSSSALSSAYGIAVSVTMVTTSVLAALVALRLWRWPPAAVLAGATVFVVIDMLFVVANSLKIAEGGWLPLAVAALVMGVFTTWAKGRRLIHERSAPDRIELRPFVAALAGDAVHRVNGTSVFLTADPDYVPHALLHNLKHNQVLHQRVIILQVRTADMPRVPPAQRLQVQDLGGGFLEVVATHGFMEPPDVPEFMKLLSYQRGIGLETMNTSFFISRETVGTARLQGITRARQAVFAWLHRNAGRASDWFMLPPNRVVEFGRRP</sequence>
<feature type="transmembrane region" description="Helical" evidence="12">
    <location>
        <begin position="299"/>
        <end position="328"/>
    </location>
</feature>
<keyword evidence="5 12" id="KW-0633">Potassium transport</keyword>
<evidence type="ECO:0000256" key="11">
    <source>
        <dbReference type="ARBA" id="ARBA00023136"/>
    </source>
</evidence>
<feature type="transmembrane region" description="Helical" evidence="12">
    <location>
        <begin position="258"/>
        <end position="279"/>
    </location>
</feature>
<organism evidence="15 16">
    <name type="scientific">Ramlibacter aquaticus</name>
    <dbReference type="NCBI Taxonomy" id="2780094"/>
    <lineage>
        <taxon>Bacteria</taxon>
        <taxon>Pseudomonadati</taxon>
        <taxon>Pseudomonadota</taxon>
        <taxon>Betaproteobacteria</taxon>
        <taxon>Burkholderiales</taxon>
        <taxon>Comamonadaceae</taxon>
        <taxon>Ramlibacter</taxon>
    </lineage>
</organism>
<comment type="catalytic activity">
    <reaction evidence="12">
        <text>K(+)(in) + H(+)(in) = K(+)(out) + H(+)(out)</text>
        <dbReference type="Rhea" id="RHEA:28490"/>
        <dbReference type="ChEBI" id="CHEBI:15378"/>
        <dbReference type="ChEBI" id="CHEBI:29103"/>
    </reaction>
</comment>
<evidence type="ECO:0000313" key="15">
    <source>
        <dbReference type="EMBL" id="MBE7939044.1"/>
    </source>
</evidence>
<evidence type="ECO:0000256" key="7">
    <source>
        <dbReference type="ARBA" id="ARBA00022847"/>
    </source>
</evidence>
<evidence type="ECO:0000256" key="12">
    <source>
        <dbReference type="HAMAP-Rule" id="MF_01522"/>
    </source>
</evidence>
<protein>
    <recommendedName>
        <fullName evidence="12">Probable potassium transport system protein Kup</fullName>
    </recommendedName>
</protein>
<comment type="subcellular location">
    <subcellularLocation>
        <location evidence="12">Cell membrane</location>
        <topology evidence="12">Multi-pass membrane protein</topology>
    </subcellularLocation>
    <subcellularLocation>
        <location evidence="1">Membrane</location>
        <topology evidence="1">Multi-pass membrane protein</topology>
    </subcellularLocation>
</comment>
<comment type="similarity">
    <text evidence="2 12">Belongs to the HAK/KUP transporter (TC 2.A.72) family.</text>
</comment>
<keyword evidence="6 12" id="KW-0812">Transmembrane</keyword>
<keyword evidence="7 12" id="KW-0769">Symport</keyword>
<dbReference type="HAMAP" id="MF_01522">
    <property type="entry name" value="Kup"/>
    <property type="match status" value="1"/>
</dbReference>
<dbReference type="Proteomes" id="UP000715965">
    <property type="component" value="Unassembled WGS sequence"/>
</dbReference>
<keyword evidence="10 12" id="KW-0406">Ion transport</keyword>
<dbReference type="InterPro" id="IPR053951">
    <property type="entry name" value="K_trans_N"/>
</dbReference>
<keyword evidence="8 12" id="KW-0630">Potassium</keyword>
<keyword evidence="4 12" id="KW-1003">Cell membrane</keyword>
<feature type="transmembrane region" description="Helical" evidence="12">
    <location>
        <begin position="409"/>
        <end position="429"/>
    </location>
</feature>
<feature type="domain" description="K+ potassium transporter integral membrane" evidence="13">
    <location>
        <begin position="20"/>
        <end position="474"/>
    </location>
</feature>
<name>A0ABR9S9Z4_9BURK</name>
<keyword evidence="9 12" id="KW-1133">Transmembrane helix</keyword>
<reference evidence="15 16" key="1">
    <citation type="submission" date="2020-10" db="EMBL/GenBank/DDBJ databases">
        <title>Draft genome of Ramlibacter aquaticus LMG 30558.</title>
        <authorList>
            <person name="Props R."/>
        </authorList>
    </citation>
    <scope>NUCLEOTIDE SEQUENCE [LARGE SCALE GENOMIC DNA]</scope>
    <source>
        <strain evidence="15 16">LMG 30558</strain>
    </source>
</reference>
<evidence type="ECO:0000259" key="13">
    <source>
        <dbReference type="Pfam" id="PF02705"/>
    </source>
</evidence>
<keyword evidence="3 12" id="KW-0813">Transport</keyword>
<evidence type="ECO:0000256" key="4">
    <source>
        <dbReference type="ARBA" id="ARBA00022475"/>
    </source>
</evidence>
<dbReference type="InterPro" id="IPR053952">
    <property type="entry name" value="K_trans_C"/>
</dbReference>
<evidence type="ECO:0000256" key="6">
    <source>
        <dbReference type="ARBA" id="ARBA00022692"/>
    </source>
</evidence>
<feature type="transmembrane region" description="Helical" evidence="12">
    <location>
        <begin position="435"/>
        <end position="453"/>
    </location>
</feature>
<evidence type="ECO:0000256" key="9">
    <source>
        <dbReference type="ARBA" id="ARBA00022989"/>
    </source>
</evidence>
<accession>A0ABR9S9Z4</accession>
<dbReference type="Pfam" id="PF22776">
    <property type="entry name" value="K_trans_C"/>
    <property type="match status" value="1"/>
</dbReference>
<dbReference type="Pfam" id="PF02705">
    <property type="entry name" value="K_trans"/>
    <property type="match status" value="1"/>
</dbReference>
<evidence type="ECO:0000256" key="8">
    <source>
        <dbReference type="ARBA" id="ARBA00022958"/>
    </source>
</evidence>
<comment type="function">
    <text evidence="12">Transport of potassium into the cell. Likely operates as a K(+):H(+) symporter.</text>
</comment>
<feature type="domain" description="K+ potassium transporter C-terminal" evidence="14">
    <location>
        <begin position="487"/>
        <end position="631"/>
    </location>
</feature>
<feature type="transmembrane region" description="Helical" evidence="12">
    <location>
        <begin position="54"/>
        <end position="78"/>
    </location>
</feature>
<feature type="transmembrane region" description="Helical" evidence="12">
    <location>
        <begin position="381"/>
        <end position="402"/>
    </location>
</feature>
<evidence type="ECO:0000259" key="14">
    <source>
        <dbReference type="Pfam" id="PF22776"/>
    </source>
</evidence>
<dbReference type="EMBL" id="JADDOJ010000001">
    <property type="protein sequence ID" value="MBE7939044.1"/>
    <property type="molecule type" value="Genomic_DNA"/>
</dbReference>
<keyword evidence="11 12" id="KW-0472">Membrane</keyword>